<evidence type="ECO:0000313" key="2">
    <source>
        <dbReference type="Proteomes" id="UP000239156"/>
    </source>
</evidence>
<dbReference type="Proteomes" id="UP000239156">
    <property type="component" value="Unassembled WGS sequence"/>
</dbReference>
<dbReference type="EMBL" id="PKSL01000118">
    <property type="protein sequence ID" value="POW03941.1"/>
    <property type="molecule type" value="Genomic_DNA"/>
</dbReference>
<comment type="caution">
    <text evidence="1">The sequence shown here is derived from an EMBL/GenBank/DDBJ whole genome shotgun (WGS) entry which is preliminary data.</text>
</comment>
<dbReference type="VEuPathDB" id="FungiDB:PSHT_07850"/>
<name>A0A2S4V363_9BASI</name>
<reference evidence="1" key="1">
    <citation type="submission" date="2017-12" db="EMBL/GenBank/DDBJ databases">
        <title>Gene loss provides genomic basis for host adaptation in cereal stripe rust fungi.</title>
        <authorList>
            <person name="Xia C."/>
        </authorList>
    </citation>
    <scope>NUCLEOTIDE SEQUENCE [LARGE SCALE GENOMIC DNA]</scope>
    <source>
        <strain evidence="1">93-210</strain>
    </source>
</reference>
<protein>
    <submittedName>
        <fullName evidence="1">Uncharacterized protein</fullName>
    </submittedName>
</protein>
<proteinExistence type="predicted"/>
<evidence type="ECO:0000313" key="1">
    <source>
        <dbReference type="EMBL" id="POW03941.1"/>
    </source>
</evidence>
<accession>A0A2S4V363</accession>
<dbReference type="AlphaFoldDB" id="A0A2S4V363"/>
<organism evidence="1 2">
    <name type="scientific">Puccinia striiformis</name>
    <dbReference type="NCBI Taxonomy" id="27350"/>
    <lineage>
        <taxon>Eukaryota</taxon>
        <taxon>Fungi</taxon>
        <taxon>Dikarya</taxon>
        <taxon>Basidiomycota</taxon>
        <taxon>Pucciniomycotina</taxon>
        <taxon>Pucciniomycetes</taxon>
        <taxon>Pucciniales</taxon>
        <taxon>Pucciniaceae</taxon>
        <taxon>Puccinia</taxon>
    </lineage>
</organism>
<gene>
    <name evidence="1" type="ORF">PSTT_10762</name>
</gene>
<keyword evidence="2" id="KW-1185">Reference proteome</keyword>
<sequence>MSRSGILFSGLPTSNEANQTLSFHELSTSSQVHQLKTPANAAFGLSNTTTGLPPRKTVACLASTNSLGSTILTISGKDGEMGS</sequence>
<dbReference type="VEuPathDB" id="FungiDB:PSTT_10762"/>